<keyword evidence="2" id="KW-0119">Carbohydrate metabolism</keyword>
<dbReference type="InterPro" id="IPR001919">
    <property type="entry name" value="CBD2"/>
</dbReference>
<accession>A0A561F0D3</accession>
<dbReference type="OrthoDB" id="9758333at2"/>
<comment type="caution">
    <text evidence="5">The sequence shown here is derived from an EMBL/GenBank/DDBJ whole genome shotgun (WGS) entry which is preliminary data.</text>
</comment>
<dbReference type="InterPro" id="IPR013780">
    <property type="entry name" value="Glyco_hydro_b"/>
</dbReference>
<gene>
    <name evidence="5" type="ORF">FB465_6496</name>
</gene>
<proteinExistence type="predicted"/>
<dbReference type="Proteomes" id="UP000318416">
    <property type="component" value="Unassembled WGS sequence"/>
</dbReference>
<keyword evidence="2" id="KW-0624">Polysaccharide degradation</keyword>
<dbReference type="PANTHER" id="PTHR43576">
    <property type="entry name" value="ALPHA-L-ARABINOFURANOSIDASE C-RELATED"/>
    <property type="match status" value="1"/>
</dbReference>
<dbReference type="SUPFAM" id="SSF51445">
    <property type="entry name" value="(Trans)glycosidases"/>
    <property type="match status" value="1"/>
</dbReference>
<feature type="chain" id="PRO_5038949272" evidence="3">
    <location>
        <begin position="29"/>
        <end position="589"/>
    </location>
</feature>
<dbReference type="PANTHER" id="PTHR43576:SF3">
    <property type="entry name" value="ALPHA-L-ARABINOFURANOSIDASE C"/>
    <property type="match status" value="1"/>
</dbReference>
<feature type="signal peptide" evidence="3">
    <location>
        <begin position="1"/>
        <end position="28"/>
    </location>
</feature>
<evidence type="ECO:0000256" key="1">
    <source>
        <dbReference type="ARBA" id="ARBA00022729"/>
    </source>
</evidence>
<dbReference type="PROSITE" id="PS51173">
    <property type="entry name" value="CBM2"/>
    <property type="match status" value="1"/>
</dbReference>
<evidence type="ECO:0000313" key="5">
    <source>
        <dbReference type="EMBL" id="TWE21324.1"/>
    </source>
</evidence>
<dbReference type="SMART" id="SM00637">
    <property type="entry name" value="CBD_II"/>
    <property type="match status" value="1"/>
</dbReference>
<dbReference type="InterPro" id="IPR012291">
    <property type="entry name" value="CBM2_carb-bd_dom_sf"/>
</dbReference>
<evidence type="ECO:0000256" key="3">
    <source>
        <dbReference type="SAM" id="SignalP"/>
    </source>
</evidence>
<dbReference type="GO" id="GO:0000272">
    <property type="term" value="P:polysaccharide catabolic process"/>
    <property type="evidence" value="ECO:0007669"/>
    <property type="project" value="UniProtKB-KW"/>
</dbReference>
<keyword evidence="1 3" id="KW-0732">Signal</keyword>
<dbReference type="Gene3D" id="2.60.40.290">
    <property type="match status" value="1"/>
</dbReference>
<evidence type="ECO:0000259" key="4">
    <source>
        <dbReference type="PROSITE" id="PS51173"/>
    </source>
</evidence>
<evidence type="ECO:0000313" key="6">
    <source>
        <dbReference type="Proteomes" id="UP000318416"/>
    </source>
</evidence>
<dbReference type="Pfam" id="PF00553">
    <property type="entry name" value="CBM_2"/>
    <property type="match status" value="1"/>
</dbReference>
<sequence>MRRSVQSCHGRAIAVAAALALAATGAIAAVAPPAVAANSVSVSVDAALQLATVPATGVGVNIPVYDANMNSAATPGLLSTAGFNTVRYPGGSHSDVYHWQTGTAEAGAYVAPNTGFDAFMGTVRAAGAQPIITANYGSGTPQEAADWVRYANVTKGYGVKYWEIGNEVYGNGEYSNGNGWEYDTHSSKSATTYANNLVQYVSAMKAVDPGIKIGAVLTTPGYWPDGIVGPGDTMDWNHTVLSIAGSKIDFAIVHAYPTSTSPADLLTKPQAQNPAIAGAVRSLINQYAGTNAPNVGIAVTEANAQAYLDTSPNGLFAPDNYLTWIENGAFNVDWWDLRNGTDCTKVTTVEGATDYNDGGMVSSGAGCEPTVNTPFPAYYGTQMISKLGAPGDTLVKAASSSSLLSAHAVRKANGDVTVMLINKDPNNAATVSLSYTGFTPSSATPTVYSYLKNGHSIGSAQSGSTTAQTVPAYGITVVQMHPTSAPCRVVYNKNEWPGGMVGTVTVVNNSLGQVNGWSLGFTFPGDNAITNTWSASVSQSGTSVNAANVWYDAAVPQGGSVQWGFNATWSRSDANPSAFWFNGASCAIG</sequence>
<dbReference type="Gene3D" id="2.60.40.1180">
    <property type="entry name" value="Golgi alpha-mannosidase II"/>
    <property type="match status" value="1"/>
</dbReference>
<keyword evidence="6" id="KW-1185">Reference proteome</keyword>
<name>A0A561F0D3_9ACTN</name>
<dbReference type="Gene3D" id="3.20.20.80">
    <property type="entry name" value="Glycosidases"/>
    <property type="match status" value="1"/>
</dbReference>
<dbReference type="InterPro" id="IPR017853">
    <property type="entry name" value="GH"/>
</dbReference>
<dbReference type="RefSeq" id="WP_145796219.1">
    <property type="nucleotide sequence ID" value="NZ_BAAABR010000025.1"/>
</dbReference>
<dbReference type="GO" id="GO:0030247">
    <property type="term" value="F:polysaccharide binding"/>
    <property type="evidence" value="ECO:0007669"/>
    <property type="project" value="UniProtKB-UniRule"/>
</dbReference>
<dbReference type="AlphaFoldDB" id="A0A561F0D3"/>
<evidence type="ECO:0000256" key="2">
    <source>
        <dbReference type="ARBA" id="ARBA00023326"/>
    </source>
</evidence>
<dbReference type="GO" id="GO:0004553">
    <property type="term" value="F:hydrolase activity, hydrolyzing O-glycosyl compounds"/>
    <property type="evidence" value="ECO:0007669"/>
    <property type="project" value="InterPro"/>
</dbReference>
<feature type="domain" description="CBM2" evidence="4">
    <location>
        <begin position="480"/>
        <end position="589"/>
    </location>
</feature>
<organism evidence="5 6">
    <name type="scientific">Kitasatospora atroaurantiaca</name>
    <dbReference type="NCBI Taxonomy" id="285545"/>
    <lineage>
        <taxon>Bacteria</taxon>
        <taxon>Bacillati</taxon>
        <taxon>Actinomycetota</taxon>
        <taxon>Actinomycetes</taxon>
        <taxon>Kitasatosporales</taxon>
        <taxon>Streptomycetaceae</taxon>
        <taxon>Kitasatospora</taxon>
    </lineage>
</organism>
<reference evidence="5 6" key="1">
    <citation type="submission" date="2019-06" db="EMBL/GenBank/DDBJ databases">
        <title>Sequencing the genomes of 1000 actinobacteria strains.</title>
        <authorList>
            <person name="Klenk H.-P."/>
        </authorList>
    </citation>
    <scope>NUCLEOTIDE SEQUENCE [LARGE SCALE GENOMIC DNA]</scope>
    <source>
        <strain evidence="5 6">DSM 41649</strain>
    </source>
</reference>
<dbReference type="InterPro" id="IPR008965">
    <property type="entry name" value="CBM2/CBM3_carb-bd_dom_sf"/>
</dbReference>
<protein>
    <submittedName>
        <fullName evidence="5">Alpha-L-arabinofuranosidase</fullName>
    </submittedName>
</protein>
<dbReference type="SUPFAM" id="SSF49384">
    <property type="entry name" value="Carbohydrate-binding domain"/>
    <property type="match status" value="1"/>
</dbReference>
<dbReference type="EMBL" id="VIVR01000001">
    <property type="protein sequence ID" value="TWE21324.1"/>
    <property type="molecule type" value="Genomic_DNA"/>
</dbReference>